<dbReference type="InterPro" id="IPR038610">
    <property type="entry name" value="FliK-like_C_sf"/>
</dbReference>
<evidence type="ECO:0000313" key="4">
    <source>
        <dbReference type="Proteomes" id="UP000323594"/>
    </source>
</evidence>
<evidence type="ECO:0000259" key="2">
    <source>
        <dbReference type="Pfam" id="PF02120"/>
    </source>
</evidence>
<organism evidence="3 4">
    <name type="scientific">Treponema phagedenis</name>
    <dbReference type="NCBI Taxonomy" id="162"/>
    <lineage>
        <taxon>Bacteria</taxon>
        <taxon>Pseudomonadati</taxon>
        <taxon>Spirochaetota</taxon>
        <taxon>Spirochaetia</taxon>
        <taxon>Spirochaetales</taxon>
        <taxon>Treponemataceae</taxon>
        <taxon>Treponema</taxon>
    </lineage>
</organism>
<name>A0AAE6IW55_TREPH</name>
<gene>
    <name evidence="3" type="ORF">FUT82_15885</name>
</gene>
<feature type="compositionally biased region" description="Basic and acidic residues" evidence="1">
    <location>
        <begin position="19"/>
        <end position="37"/>
    </location>
</feature>
<dbReference type="AlphaFoldDB" id="A0AAE6IW55"/>
<dbReference type="Gene3D" id="3.30.750.140">
    <property type="match status" value="1"/>
</dbReference>
<dbReference type="RefSeq" id="WP_148879308.1">
    <property type="nucleotide sequence ID" value="NZ_CP027018.1"/>
</dbReference>
<protein>
    <recommendedName>
        <fullName evidence="2">Flagellar hook-length control protein-like C-terminal domain-containing protein</fullName>
    </recommendedName>
</protein>
<accession>A0AAE6IW55</accession>
<dbReference type="EMBL" id="CP042817">
    <property type="protein sequence ID" value="QEJ99323.1"/>
    <property type="molecule type" value="Genomic_DNA"/>
</dbReference>
<feature type="domain" description="Flagellar hook-length control protein-like C-terminal" evidence="2">
    <location>
        <begin position="325"/>
        <end position="394"/>
    </location>
</feature>
<feature type="region of interest" description="Disordered" evidence="1">
    <location>
        <begin position="15"/>
        <end position="37"/>
    </location>
</feature>
<proteinExistence type="predicted"/>
<evidence type="ECO:0000313" key="3">
    <source>
        <dbReference type="EMBL" id="QEJ99323.1"/>
    </source>
</evidence>
<dbReference type="CDD" id="cd17470">
    <property type="entry name" value="T3SS_Flik_C"/>
    <property type="match status" value="1"/>
</dbReference>
<dbReference type="Pfam" id="PF02120">
    <property type="entry name" value="Flg_hook"/>
    <property type="match status" value="1"/>
</dbReference>
<evidence type="ECO:0000256" key="1">
    <source>
        <dbReference type="SAM" id="MobiDB-lite"/>
    </source>
</evidence>
<sequence length="446" mass="48873">MQTLGIGAEILPLANTGDAELKEPSKKEAAEPVRKGDSFPAMLKKMIAKAMEGENPQEKQTLAADFHIHKETGTDNGRDVIENKKLASILKKDEKVLNFQKKDDKKGTFAFVDSKKNEPDVKNAKDKQISPKKSSIKQNKNLNLYVGKAEEFNIEKLQETIEINEPVLLFSSQKEVEEKLESSGKGKKKNKTNSATVVAEAAAKQDSLLAKLDSKLQKEEETAAVQKQSARTKKLVFDVQDLRTGEAEQGTIHEAGSEVRVSTETAPDATLEFRADSTVEGAAQNKQGVADAKPAQPQNVQSALLQQIQSASTDIVQSGKIILRDNNQGLIRINLKPEHLGTVKINLELSGDKKLTGRISVASKEAYEAFKESLHDLTVAFEQGGFETAGFDLQWFGESNAKAFSDENMFHSLSAYESNSGLKSGNEFTEKQIYSYGQAEAVNILA</sequence>
<dbReference type="GeneID" id="57754516"/>
<dbReference type="InterPro" id="IPR021136">
    <property type="entry name" value="Flagellar_hook_control-like_C"/>
</dbReference>
<reference evidence="3 4" key="1">
    <citation type="submission" date="2019-08" db="EMBL/GenBank/DDBJ databases">
        <authorList>
            <person name="Kuhnert P."/>
        </authorList>
    </citation>
    <scope>NUCLEOTIDE SEQUENCE [LARGE SCALE GENOMIC DNA]</scope>
    <source>
        <strain evidence="3 4">B36.5</strain>
    </source>
</reference>
<dbReference type="Proteomes" id="UP000323594">
    <property type="component" value="Chromosome"/>
</dbReference>